<name>A0A1P8WF33_9PLAN</name>
<dbReference type="Pfam" id="PF18943">
    <property type="entry name" value="DUF5690"/>
    <property type="match status" value="1"/>
</dbReference>
<dbReference type="OrthoDB" id="182994at2"/>
<evidence type="ECO:0000256" key="2">
    <source>
        <dbReference type="SAM" id="Phobius"/>
    </source>
</evidence>
<dbReference type="InterPro" id="IPR036259">
    <property type="entry name" value="MFS_trans_sf"/>
</dbReference>
<sequence length="443" mass="48547">MPDDNPARSHLDPPASSTIRPNGGNSATTTLIAAVAAFSVYFCMYAFRKPFTAGTYEGQELYGLGLKSLLVLSQLCGYMLSKFIGVKVVSEMPRSRRAAAMVGLMLWAELALVGFAFLPMPGKVLMMFLNGLPLGMIFGLVLAYLEGRRHTEALAAGLCASFIVSSGVVKSVGRWLVVNKGYSEFEMPYITGLMFLGPMLFFVWLLQRTPDPSDVDRQLRSERTIMSRTQRKEFFAAYLPGLCALLFVYIVLTVIRTMRDDFGVEIWRALGVTEKPEIFAQSETVVAIVATVLNAFAICIVGNLSALTAATMLMSGGFLIVVAAALGQWFGLLAPFPFMVACGVGLYIPYVAFHTTIFERIIAASKRMGNLGFLMYLADSIGYLGYSAVMVWKTASPDHSGIFPFFRLMMLLTSLVCVGVLLYALAFFRRVLTAERAEETVVS</sequence>
<feature type="transmembrane region" description="Helical" evidence="2">
    <location>
        <begin position="235"/>
        <end position="258"/>
    </location>
</feature>
<dbReference type="STRING" id="1891926.Fuma_02272"/>
<dbReference type="Proteomes" id="UP000187735">
    <property type="component" value="Chromosome"/>
</dbReference>
<dbReference type="InterPro" id="IPR043745">
    <property type="entry name" value="DUF5690"/>
</dbReference>
<organism evidence="3 4">
    <name type="scientific">Fuerstiella marisgermanici</name>
    <dbReference type="NCBI Taxonomy" id="1891926"/>
    <lineage>
        <taxon>Bacteria</taxon>
        <taxon>Pseudomonadati</taxon>
        <taxon>Planctomycetota</taxon>
        <taxon>Planctomycetia</taxon>
        <taxon>Planctomycetales</taxon>
        <taxon>Planctomycetaceae</taxon>
        <taxon>Fuerstiella</taxon>
    </lineage>
</organism>
<keyword evidence="2" id="KW-1133">Transmembrane helix</keyword>
<reference evidence="3 4" key="1">
    <citation type="journal article" date="2016" name="Front. Microbiol.">
        <title>Fuerstia marisgermanicae gen. nov., sp. nov., an Unusual Member of the Phylum Planctomycetes from the German Wadden Sea.</title>
        <authorList>
            <person name="Kohn T."/>
            <person name="Heuer A."/>
            <person name="Jogler M."/>
            <person name="Vollmers J."/>
            <person name="Boedeker C."/>
            <person name="Bunk B."/>
            <person name="Rast P."/>
            <person name="Borchert D."/>
            <person name="Glockner I."/>
            <person name="Freese H.M."/>
            <person name="Klenk H.P."/>
            <person name="Overmann J."/>
            <person name="Kaster A.K."/>
            <person name="Rohde M."/>
            <person name="Wiegand S."/>
            <person name="Jogler C."/>
        </authorList>
    </citation>
    <scope>NUCLEOTIDE SEQUENCE [LARGE SCALE GENOMIC DNA]</scope>
    <source>
        <strain evidence="3 4">NH11</strain>
    </source>
</reference>
<keyword evidence="4" id="KW-1185">Reference proteome</keyword>
<feature type="transmembrane region" description="Helical" evidence="2">
    <location>
        <begin position="124"/>
        <end position="145"/>
    </location>
</feature>
<keyword evidence="2" id="KW-0812">Transmembrane</keyword>
<dbReference type="KEGG" id="fmr:Fuma_02272"/>
<keyword evidence="2" id="KW-0472">Membrane</keyword>
<dbReference type="EMBL" id="CP017641">
    <property type="protein sequence ID" value="APZ92661.1"/>
    <property type="molecule type" value="Genomic_DNA"/>
</dbReference>
<feature type="transmembrane region" description="Helical" evidence="2">
    <location>
        <begin position="98"/>
        <end position="118"/>
    </location>
</feature>
<dbReference type="RefSeq" id="WP_083731973.1">
    <property type="nucleotide sequence ID" value="NZ_CP017641.1"/>
</dbReference>
<gene>
    <name evidence="3" type="ORF">Fuma_02272</name>
</gene>
<feature type="region of interest" description="Disordered" evidence="1">
    <location>
        <begin position="1"/>
        <end position="23"/>
    </location>
</feature>
<dbReference type="AlphaFoldDB" id="A0A1P8WF33"/>
<evidence type="ECO:0000313" key="3">
    <source>
        <dbReference type="EMBL" id="APZ92661.1"/>
    </source>
</evidence>
<accession>A0A1P8WF33</accession>
<evidence type="ECO:0000256" key="1">
    <source>
        <dbReference type="SAM" id="MobiDB-lite"/>
    </source>
</evidence>
<evidence type="ECO:0008006" key="5">
    <source>
        <dbReference type="Google" id="ProtNLM"/>
    </source>
</evidence>
<feature type="transmembrane region" description="Helical" evidence="2">
    <location>
        <begin position="189"/>
        <end position="207"/>
    </location>
</feature>
<feature type="transmembrane region" description="Helical" evidence="2">
    <location>
        <begin position="27"/>
        <end position="47"/>
    </location>
</feature>
<evidence type="ECO:0000313" key="4">
    <source>
        <dbReference type="Proteomes" id="UP000187735"/>
    </source>
</evidence>
<proteinExistence type="predicted"/>
<feature type="transmembrane region" description="Helical" evidence="2">
    <location>
        <begin position="278"/>
        <end position="300"/>
    </location>
</feature>
<feature type="transmembrane region" description="Helical" evidence="2">
    <location>
        <begin position="373"/>
        <end position="392"/>
    </location>
</feature>
<protein>
    <recommendedName>
        <fullName evidence="5">MFS transporter</fullName>
    </recommendedName>
</protein>
<feature type="compositionally biased region" description="Basic and acidic residues" evidence="1">
    <location>
        <begin position="1"/>
        <end position="11"/>
    </location>
</feature>
<feature type="transmembrane region" description="Helical" evidence="2">
    <location>
        <begin position="332"/>
        <end position="353"/>
    </location>
</feature>
<feature type="transmembrane region" description="Helical" evidence="2">
    <location>
        <begin position="152"/>
        <end position="169"/>
    </location>
</feature>
<feature type="transmembrane region" description="Helical" evidence="2">
    <location>
        <begin position="307"/>
        <end position="326"/>
    </location>
</feature>
<dbReference type="SUPFAM" id="SSF103473">
    <property type="entry name" value="MFS general substrate transporter"/>
    <property type="match status" value="1"/>
</dbReference>
<feature type="transmembrane region" description="Helical" evidence="2">
    <location>
        <begin position="404"/>
        <end position="428"/>
    </location>
</feature>